<protein>
    <submittedName>
        <fullName evidence="1">Uncharacterized protein</fullName>
    </submittedName>
</protein>
<name>A0A6J7WMB7_9CAUD</name>
<accession>A0A6J7WMB7</accession>
<dbReference type="EMBL" id="LR798255">
    <property type="protein sequence ID" value="CAB5217775.1"/>
    <property type="molecule type" value="Genomic_DNA"/>
</dbReference>
<organism evidence="1">
    <name type="scientific">uncultured Caudovirales phage</name>
    <dbReference type="NCBI Taxonomy" id="2100421"/>
    <lineage>
        <taxon>Viruses</taxon>
        <taxon>Duplodnaviria</taxon>
        <taxon>Heunggongvirae</taxon>
        <taxon>Uroviricota</taxon>
        <taxon>Caudoviricetes</taxon>
        <taxon>Peduoviridae</taxon>
        <taxon>Maltschvirus</taxon>
        <taxon>Maltschvirus maltsch</taxon>
    </lineage>
</organism>
<evidence type="ECO:0000313" key="1">
    <source>
        <dbReference type="EMBL" id="CAB5217775.1"/>
    </source>
</evidence>
<gene>
    <name evidence="1" type="ORF">UFOVP203_13</name>
</gene>
<reference evidence="1" key="1">
    <citation type="submission" date="2020-05" db="EMBL/GenBank/DDBJ databases">
        <authorList>
            <person name="Chiriac C."/>
            <person name="Salcher M."/>
            <person name="Ghai R."/>
            <person name="Kavagutti S V."/>
        </authorList>
    </citation>
    <scope>NUCLEOTIDE SEQUENCE</scope>
</reference>
<proteinExistence type="predicted"/>
<sequence length="68" mass="8028">MFRLITATFDCHCSLTGRLVRKGEQVYFNDTTKTIIDAYEYERLMQKSVIGDQKTYFTRHSKLNTKTN</sequence>